<dbReference type="RefSeq" id="WP_073007686.1">
    <property type="nucleotide sequence ID" value="NZ_FQZO01000004.1"/>
</dbReference>
<dbReference type="PANTHER" id="PTHR43227">
    <property type="entry name" value="BLL4140 PROTEIN"/>
    <property type="match status" value="1"/>
</dbReference>
<gene>
    <name evidence="9" type="ORF">SAMN05444401_2745</name>
</gene>
<comment type="similarity">
    <text evidence="7">Belongs to the binding-protein-dependent transport system permease family.</text>
</comment>
<keyword evidence="3" id="KW-1003">Cell membrane</keyword>
<evidence type="ECO:0000256" key="3">
    <source>
        <dbReference type="ARBA" id="ARBA00022475"/>
    </source>
</evidence>
<proteinExistence type="inferred from homology"/>
<keyword evidence="6 7" id="KW-0472">Membrane</keyword>
<feature type="transmembrane region" description="Helical" evidence="7">
    <location>
        <begin position="263"/>
        <end position="282"/>
    </location>
</feature>
<dbReference type="InterPro" id="IPR000515">
    <property type="entry name" value="MetI-like"/>
</dbReference>
<feature type="transmembrane region" description="Helical" evidence="7">
    <location>
        <begin position="7"/>
        <end position="35"/>
    </location>
</feature>
<keyword evidence="10" id="KW-1185">Reference proteome</keyword>
<keyword evidence="5 7" id="KW-1133">Transmembrane helix</keyword>
<evidence type="ECO:0000313" key="9">
    <source>
        <dbReference type="EMBL" id="SHJ32162.1"/>
    </source>
</evidence>
<keyword evidence="4 7" id="KW-0812">Transmembrane</keyword>
<keyword evidence="2 7" id="KW-0813">Transport</keyword>
<name>A0A1M6ICH9_9CLOT</name>
<dbReference type="PANTHER" id="PTHR43227:SF11">
    <property type="entry name" value="BLL4140 PROTEIN"/>
    <property type="match status" value="1"/>
</dbReference>
<dbReference type="CDD" id="cd06261">
    <property type="entry name" value="TM_PBP2"/>
    <property type="match status" value="1"/>
</dbReference>
<sequence>MNNNKKWIIAFLVPATLIFAFVYAFSIGVLVVTSFTDWSIGSKLSFVGLKNYIELFKNADFIKSLINTIIWILLQSTVHVAIGVIFALILSRKKWYFKFARTAFMIPNIISSAALGLLFLSIFNPQFGMVNNTIRALGFTEFSQNWFMDPKTSFFTVTITWLPFAAVVAILIMAEMASISEDVYEAAKVDGATEFQTMTLITLPLLRNIIGTATILSATSMLQKLDIIMMTTAGGPGNKTLNMPMFIYQTALTENNFSLANTGGVYLIILGLISVGLISKIYKTGESY</sequence>
<comment type="subcellular location">
    <subcellularLocation>
        <location evidence="1 7">Cell membrane</location>
        <topology evidence="1 7">Multi-pass membrane protein</topology>
    </subcellularLocation>
</comment>
<dbReference type="AlphaFoldDB" id="A0A1M6ICH9"/>
<evidence type="ECO:0000256" key="7">
    <source>
        <dbReference type="RuleBase" id="RU363032"/>
    </source>
</evidence>
<evidence type="ECO:0000256" key="2">
    <source>
        <dbReference type="ARBA" id="ARBA00022448"/>
    </source>
</evidence>
<dbReference type="Gene3D" id="1.10.3720.10">
    <property type="entry name" value="MetI-like"/>
    <property type="match status" value="1"/>
</dbReference>
<dbReference type="GO" id="GO:0055085">
    <property type="term" value="P:transmembrane transport"/>
    <property type="evidence" value="ECO:0007669"/>
    <property type="project" value="InterPro"/>
</dbReference>
<feature type="transmembrane region" description="Helical" evidence="7">
    <location>
        <begin position="154"/>
        <end position="174"/>
    </location>
</feature>
<dbReference type="OrthoDB" id="152280at2"/>
<dbReference type="Pfam" id="PF00528">
    <property type="entry name" value="BPD_transp_1"/>
    <property type="match status" value="1"/>
</dbReference>
<dbReference type="GO" id="GO:0005886">
    <property type="term" value="C:plasma membrane"/>
    <property type="evidence" value="ECO:0007669"/>
    <property type="project" value="UniProtKB-SubCell"/>
</dbReference>
<evidence type="ECO:0000259" key="8">
    <source>
        <dbReference type="PROSITE" id="PS50928"/>
    </source>
</evidence>
<dbReference type="EMBL" id="FQZO01000004">
    <property type="protein sequence ID" value="SHJ32162.1"/>
    <property type="molecule type" value="Genomic_DNA"/>
</dbReference>
<dbReference type="PROSITE" id="PS50928">
    <property type="entry name" value="ABC_TM1"/>
    <property type="match status" value="1"/>
</dbReference>
<dbReference type="SUPFAM" id="SSF161098">
    <property type="entry name" value="MetI-like"/>
    <property type="match status" value="1"/>
</dbReference>
<feature type="transmembrane region" description="Helical" evidence="7">
    <location>
        <begin position="102"/>
        <end position="123"/>
    </location>
</feature>
<evidence type="ECO:0000256" key="1">
    <source>
        <dbReference type="ARBA" id="ARBA00004651"/>
    </source>
</evidence>
<evidence type="ECO:0000256" key="5">
    <source>
        <dbReference type="ARBA" id="ARBA00022989"/>
    </source>
</evidence>
<accession>A0A1M6ICH9</accession>
<dbReference type="InterPro" id="IPR050809">
    <property type="entry name" value="UgpAE/MalFG_permease"/>
</dbReference>
<evidence type="ECO:0000313" key="10">
    <source>
        <dbReference type="Proteomes" id="UP000184080"/>
    </source>
</evidence>
<dbReference type="STRING" id="1121298.SAMN05444401_2745"/>
<protein>
    <submittedName>
        <fullName evidence="9">Carbohydrate ABC transporter membrane protein 1, CUT1 family</fullName>
    </submittedName>
</protein>
<dbReference type="Proteomes" id="UP000184080">
    <property type="component" value="Unassembled WGS sequence"/>
</dbReference>
<evidence type="ECO:0000256" key="4">
    <source>
        <dbReference type="ARBA" id="ARBA00022692"/>
    </source>
</evidence>
<feature type="transmembrane region" description="Helical" evidence="7">
    <location>
        <begin position="69"/>
        <end position="90"/>
    </location>
</feature>
<reference evidence="9 10" key="1">
    <citation type="submission" date="2016-11" db="EMBL/GenBank/DDBJ databases">
        <authorList>
            <person name="Jaros S."/>
            <person name="Januszkiewicz K."/>
            <person name="Wedrychowicz H."/>
        </authorList>
    </citation>
    <scope>NUCLEOTIDE SEQUENCE [LARGE SCALE GENOMIC DNA]</scope>
    <source>
        <strain evidence="9 10">DSM 21864</strain>
    </source>
</reference>
<organism evidence="9 10">
    <name type="scientific">Clostridium amylolyticum</name>
    <dbReference type="NCBI Taxonomy" id="1121298"/>
    <lineage>
        <taxon>Bacteria</taxon>
        <taxon>Bacillati</taxon>
        <taxon>Bacillota</taxon>
        <taxon>Clostridia</taxon>
        <taxon>Eubacteriales</taxon>
        <taxon>Clostridiaceae</taxon>
        <taxon>Clostridium</taxon>
    </lineage>
</organism>
<evidence type="ECO:0000256" key="6">
    <source>
        <dbReference type="ARBA" id="ARBA00023136"/>
    </source>
</evidence>
<dbReference type="InterPro" id="IPR035906">
    <property type="entry name" value="MetI-like_sf"/>
</dbReference>
<feature type="domain" description="ABC transmembrane type-1" evidence="8">
    <location>
        <begin position="65"/>
        <end position="278"/>
    </location>
</feature>